<keyword evidence="5" id="KW-0966">Cell projection</keyword>
<proteinExistence type="predicted"/>
<comment type="caution">
    <text evidence="9">The sequence shown here is derived from an EMBL/GenBank/DDBJ whole genome shotgun (WGS) entry which is preliminary data.</text>
</comment>
<feature type="region of interest" description="Disordered" evidence="6">
    <location>
        <begin position="1"/>
        <end position="65"/>
    </location>
</feature>
<dbReference type="EMBL" id="CAJNOL010001327">
    <property type="protein sequence ID" value="CAF1337584.1"/>
    <property type="molecule type" value="Genomic_DNA"/>
</dbReference>
<dbReference type="PROSITE" id="PS51665">
    <property type="entry name" value="ENKURIN"/>
    <property type="match status" value="1"/>
</dbReference>
<feature type="compositionally biased region" description="Low complexity" evidence="6">
    <location>
        <begin position="194"/>
        <end position="205"/>
    </location>
</feature>
<comment type="subcellular location">
    <subcellularLocation>
        <location evidence="1">Cell projection</location>
        <location evidence="1">Cilium</location>
    </subcellularLocation>
    <subcellularLocation>
        <location evidence="2">Cytoplasm</location>
        <location evidence="2">Cytoskeleton</location>
    </subcellularLocation>
</comment>
<feature type="region of interest" description="Disordered" evidence="6">
    <location>
        <begin position="163"/>
        <end position="205"/>
    </location>
</feature>
<evidence type="ECO:0000256" key="4">
    <source>
        <dbReference type="ARBA" id="ARBA00023212"/>
    </source>
</evidence>
<evidence type="ECO:0000256" key="5">
    <source>
        <dbReference type="ARBA" id="ARBA00023273"/>
    </source>
</evidence>
<keyword evidence="3" id="KW-0963">Cytoplasm</keyword>
<gene>
    <name evidence="10" type="ORF">JXQ802_LOCUS31396</name>
    <name evidence="8" type="ORF">RFH988_LOCUS5824</name>
    <name evidence="9" type="ORF">SEV965_LOCUS17322</name>
</gene>
<dbReference type="PANTHER" id="PTHR21490">
    <property type="entry name" value="ENKURIN-RELATED"/>
    <property type="match status" value="1"/>
</dbReference>
<evidence type="ECO:0000313" key="9">
    <source>
        <dbReference type="EMBL" id="CAF1129226.1"/>
    </source>
</evidence>
<evidence type="ECO:0000259" key="7">
    <source>
        <dbReference type="PROSITE" id="PS51665"/>
    </source>
</evidence>
<evidence type="ECO:0000313" key="11">
    <source>
        <dbReference type="Proteomes" id="UP000663870"/>
    </source>
</evidence>
<dbReference type="AlphaFoldDB" id="A0A814R9V4"/>
<protein>
    <recommendedName>
        <fullName evidence="7">Enkurin domain-containing protein</fullName>
    </recommendedName>
</protein>
<dbReference type="InterPro" id="IPR052102">
    <property type="entry name" value="Enkurin_domain-protein"/>
</dbReference>
<dbReference type="OrthoDB" id="10264920at2759"/>
<evidence type="ECO:0000313" key="10">
    <source>
        <dbReference type="EMBL" id="CAF1337584.1"/>
    </source>
</evidence>
<accession>A0A814R9V4</accession>
<dbReference type="EMBL" id="CAJNOU010000988">
    <property type="protein sequence ID" value="CAF1129226.1"/>
    <property type="molecule type" value="Genomic_DNA"/>
</dbReference>
<evidence type="ECO:0000256" key="2">
    <source>
        <dbReference type="ARBA" id="ARBA00004245"/>
    </source>
</evidence>
<feature type="compositionally biased region" description="Low complexity" evidence="6">
    <location>
        <begin position="1"/>
        <end position="17"/>
    </location>
</feature>
<dbReference type="PANTHER" id="PTHR21490:SF2">
    <property type="entry name" value="ENKURIN DOMAIN-CONTAINING PROTEIN 1"/>
    <property type="match status" value="1"/>
</dbReference>
<dbReference type="InterPro" id="IPR027012">
    <property type="entry name" value="Enkurin_dom"/>
</dbReference>
<name>A0A814R9V4_9BILA</name>
<keyword evidence="4" id="KW-0206">Cytoskeleton</keyword>
<dbReference type="Pfam" id="PF13864">
    <property type="entry name" value="Enkurin"/>
    <property type="match status" value="1"/>
</dbReference>
<organism evidence="9 12">
    <name type="scientific">Rotaria sordida</name>
    <dbReference type="NCBI Taxonomy" id="392033"/>
    <lineage>
        <taxon>Eukaryota</taxon>
        <taxon>Metazoa</taxon>
        <taxon>Spiralia</taxon>
        <taxon>Gnathifera</taxon>
        <taxon>Rotifera</taxon>
        <taxon>Eurotatoria</taxon>
        <taxon>Bdelloidea</taxon>
        <taxon>Philodinida</taxon>
        <taxon>Philodinidae</taxon>
        <taxon>Rotaria</taxon>
    </lineage>
</organism>
<evidence type="ECO:0000256" key="6">
    <source>
        <dbReference type="SAM" id="MobiDB-lite"/>
    </source>
</evidence>
<dbReference type="Proteomes" id="UP000663870">
    <property type="component" value="Unassembled WGS sequence"/>
</dbReference>
<feature type="domain" description="Enkurin" evidence="7">
    <location>
        <begin position="276"/>
        <end position="368"/>
    </location>
</feature>
<dbReference type="EMBL" id="CAJNOO010000169">
    <property type="protein sequence ID" value="CAF0838687.1"/>
    <property type="molecule type" value="Genomic_DNA"/>
</dbReference>
<reference evidence="9" key="1">
    <citation type="submission" date="2021-02" db="EMBL/GenBank/DDBJ databases">
        <authorList>
            <person name="Nowell W R."/>
        </authorList>
    </citation>
    <scope>NUCLEOTIDE SEQUENCE</scope>
</reference>
<dbReference type="GO" id="GO:0005929">
    <property type="term" value="C:cilium"/>
    <property type="evidence" value="ECO:0007669"/>
    <property type="project" value="UniProtKB-SubCell"/>
</dbReference>
<evidence type="ECO:0000256" key="1">
    <source>
        <dbReference type="ARBA" id="ARBA00004138"/>
    </source>
</evidence>
<evidence type="ECO:0000313" key="8">
    <source>
        <dbReference type="EMBL" id="CAF0838687.1"/>
    </source>
</evidence>
<dbReference type="Proteomes" id="UP000663882">
    <property type="component" value="Unassembled WGS sequence"/>
</dbReference>
<keyword evidence="11" id="KW-1185">Reference proteome</keyword>
<sequence>MLLSQQSHQWSNQSNSSFTNNYDRQQKSDNRINNSQGRPLLTGPIPATPDYEYDTRATSAPCSSRGIARVHGSDAKAIHKRATNGTGVPFLFEVQGTGLSSIHGTAAKPPINHLNENVKRIRHVMRESRQRQITKEQNKPIPVKALWHSKQYDHVQSKVKQRLDEETHRSVSRPQSARGNFLHAHENTGPQYLRSQSVSSSRRGSIASSIDLGTTQLDDRSKPDYVKINSQYVKNIPKVRKTMSEEIVEQARAKKEQQLNNYYEKQKGRVPDYIEKIREQRTQEINDERANAPDPDCPLGHVKIDNDKRLSTLRQLQLNRIELEKKLSHLPIRNDSLTLRRTKEEIEKKIIELDEAIKIFSKPKTVKRKYHLSKIMVYIRFHLPVLLSSYSIVTRNVNYNLIRLYSIYLMFCSQIILSSCSKFDDKALTIAKSIDDYTCQNYVFTCFFRQRHHTSYNNQQQQHDNCKFLLILHSCLYYDTDTIRRCHQSKLNPAKINLRDEAPKHCFTSSVYKNFYVQHLRSISPARTTVKCQIFILLFLLISCVIKIKVCC</sequence>
<evidence type="ECO:0000256" key="3">
    <source>
        <dbReference type="ARBA" id="ARBA00022490"/>
    </source>
</evidence>
<dbReference type="GO" id="GO:0005881">
    <property type="term" value="C:cytoplasmic microtubule"/>
    <property type="evidence" value="ECO:0007669"/>
    <property type="project" value="TreeGrafter"/>
</dbReference>
<evidence type="ECO:0000313" key="12">
    <source>
        <dbReference type="Proteomes" id="UP000663889"/>
    </source>
</evidence>
<dbReference type="Proteomes" id="UP000663889">
    <property type="component" value="Unassembled WGS sequence"/>
</dbReference>